<proteinExistence type="predicted"/>
<reference evidence="2 3" key="1">
    <citation type="journal article" date="2014" name="BMC Genomics">
        <title>Comparison of environmental and isolate Sulfobacillus genomes reveals diverse carbon, sulfur, nitrogen, and hydrogen metabolisms.</title>
        <authorList>
            <person name="Justice N.B."/>
            <person name="Norman A."/>
            <person name="Brown C.T."/>
            <person name="Singh A."/>
            <person name="Thomas B.C."/>
            <person name="Banfield J.F."/>
        </authorList>
    </citation>
    <scope>NUCLEOTIDE SEQUENCE [LARGE SCALE GENOMIC DNA]</scope>
    <source>
        <strain evidence="2">AMDSBA1</strain>
    </source>
</reference>
<dbReference type="SUPFAM" id="SSF52540">
    <property type="entry name" value="P-loop containing nucleoside triphosphate hydrolases"/>
    <property type="match status" value="1"/>
</dbReference>
<gene>
    <name evidence="2" type="ORF">C7B43_18370</name>
</gene>
<comment type="caution">
    <text evidence="2">The sequence shown here is derived from an EMBL/GenBank/DDBJ whole genome shotgun (WGS) entry which is preliminary data.</text>
</comment>
<evidence type="ECO:0000259" key="1">
    <source>
        <dbReference type="SMART" id="SM00382"/>
    </source>
</evidence>
<dbReference type="InterPro" id="IPR003593">
    <property type="entry name" value="AAA+_ATPase"/>
</dbReference>
<dbReference type="AlphaFoldDB" id="A0A2T2WR69"/>
<dbReference type="Proteomes" id="UP000242699">
    <property type="component" value="Unassembled WGS sequence"/>
</dbReference>
<sequence>MKQFHKATKQQSFLRMALVGPSGSGKTYSSLRIAQGLGNRIALIDSERGSAAKYAGDFTFDTVELDTSFSPSEYIEGIEAAVQGGYDVLIIDSLSHAWNDKGGILELHDAIAAQDKSTNDFTAWRKVTPEHNRLVDAILRAPLHVLVTMRVKTEYLMEKDEHGKSVIHKVGLKPIQRDGIEFELDVVGNLDENNTLVITKTRCKSLFQATIHHPGEDNIAPVLKAWLTDGAAPLISDEQSKELWQLAKKAGLSVGGLLDLTNKTLGQAYTSPREITLDEFPRIVEVLQPPQEKEAESENAVG</sequence>
<dbReference type="Gene3D" id="3.40.50.300">
    <property type="entry name" value="P-loop containing nucleotide triphosphate hydrolases"/>
    <property type="match status" value="1"/>
</dbReference>
<name>A0A2T2WR69_9FIRM</name>
<evidence type="ECO:0000313" key="3">
    <source>
        <dbReference type="Proteomes" id="UP000242699"/>
    </source>
</evidence>
<dbReference type="SMART" id="SM00382">
    <property type="entry name" value="AAA"/>
    <property type="match status" value="1"/>
</dbReference>
<accession>A0A2T2WR69</accession>
<evidence type="ECO:0000313" key="2">
    <source>
        <dbReference type="EMBL" id="PSR24720.1"/>
    </source>
</evidence>
<dbReference type="InterPro" id="IPR027417">
    <property type="entry name" value="P-loop_NTPase"/>
</dbReference>
<protein>
    <submittedName>
        <fullName evidence="2">AAA family ATPase</fullName>
    </submittedName>
</protein>
<dbReference type="Pfam" id="PF13479">
    <property type="entry name" value="AAA_24"/>
    <property type="match status" value="1"/>
</dbReference>
<dbReference type="EMBL" id="PXYT01000069">
    <property type="protein sequence ID" value="PSR24720.1"/>
    <property type="molecule type" value="Genomic_DNA"/>
</dbReference>
<feature type="domain" description="AAA+ ATPase" evidence="1">
    <location>
        <begin position="12"/>
        <end position="290"/>
    </location>
</feature>
<organism evidence="2 3">
    <name type="scientific">Sulfobacillus benefaciens</name>
    <dbReference type="NCBI Taxonomy" id="453960"/>
    <lineage>
        <taxon>Bacteria</taxon>
        <taxon>Bacillati</taxon>
        <taxon>Bacillota</taxon>
        <taxon>Clostridia</taxon>
        <taxon>Eubacteriales</taxon>
        <taxon>Clostridiales Family XVII. Incertae Sedis</taxon>
        <taxon>Sulfobacillus</taxon>
    </lineage>
</organism>